<dbReference type="InterPro" id="IPR017138">
    <property type="entry name" value="Asp_Glu_LeuTrfase"/>
</dbReference>
<evidence type="ECO:0000256" key="1">
    <source>
        <dbReference type="ARBA" id="ARBA00022490"/>
    </source>
</evidence>
<accession>A0A1D7TJS1</accession>
<protein>
    <recommendedName>
        <fullName evidence="4">Aspartate/glutamate leucyltransferase</fullName>
        <ecNumber evidence="4">2.3.2.29</ecNumber>
    </recommendedName>
</protein>
<dbReference type="GO" id="GO:0004057">
    <property type="term" value="F:arginyl-tRNA--protein transferase activity"/>
    <property type="evidence" value="ECO:0007669"/>
    <property type="project" value="InterPro"/>
</dbReference>
<comment type="catalytic activity">
    <reaction evidence="4">
        <text>N-terminal L-aspartyl-[protein] + L-leucyl-tRNA(Leu) = N-terminal L-leucyl-L-aspartyl-[protein] + tRNA(Leu) + H(+)</text>
        <dbReference type="Rhea" id="RHEA:50420"/>
        <dbReference type="Rhea" id="RHEA-COMP:9613"/>
        <dbReference type="Rhea" id="RHEA-COMP:9622"/>
        <dbReference type="Rhea" id="RHEA-COMP:12669"/>
        <dbReference type="Rhea" id="RHEA-COMP:12674"/>
        <dbReference type="ChEBI" id="CHEBI:15378"/>
        <dbReference type="ChEBI" id="CHEBI:64720"/>
        <dbReference type="ChEBI" id="CHEBI:78442"/>
        <dbReference type="ChEBI" id="CHEBI:78494"/>
        <dbReference type="ChEBI" id="CHEBI:133042"/>
        <dbReference type="EC" id="2.3.2.29"/>
    </reaction>
</comment>
<dbReference type="InterPro" id="IPR007472">
    <property type="entry name" value="N-end_Aminoacyl_Trfase_C"/>
</dbReference>
<keyword evidence="2 4" id="KW-0808">Transferase</keyword>
<evidence type="ECO:0000313" key="8">
    <source>
        <dbReference type="Proteomes" id="UP000094609"/>
    </source>
</evidence>
<comment type="subcellular location">
    <subcellularLocation>
        <location evidence="4">Cytoplasm</location>
    </subcellularLocation>
</comment>
<dbReference type="EC" id="2.3.2.29" evidence="4"/>
<organism evidence="7 8">
    <name type="scientific">Sulfurospirillum halorespirans DSM 13726</name>
    <dbReference type="NCBI Taxonomy" id="1193502"/>
    <lineage>
        <taxon>Bacteria</taxon>
        <taxon>Pseudomonadati</taxon>
        <taxon>Campylobacterota</taxon>
        <taxon>Epsilonproteobacteria</taxon>
        <taxon>Campylobacterales</taxon>
        <taxon>Sulfurospirillaceae</taxon>
        <taxon>Sulfurospirillum</taxon>
    </lineage>
</organism>
<dbReference type="InterPro" id="IPR016181">
    <property type="entry name" value="Acyl_CoA_acyltransferase"/>
</dbReference>
<dbReference type="GO" id="GO:0008914">
    <property type="term" value="F:leucyl-tRNA--protein transferase activity"/>
    <property type="evidence" value="ECO:0007669"/>
    <property type="project" value="UniProtKB-UniRule"/>
</dbReference>
<feature type="domain" description="N-end rule aminoacyl transferase C-terminal" evidence="6">
    <location>
        <begin position="105"/>
        <end position="229"/>
    </location>
</feature>
<dbReference type="Pfam" id="PF04376">
    <property type="entry name" value="ATE_N"/>
    <property type="match status" value="1"/>
</dbReference>
<dbReference type="Proteomes" id="UP000094609">
    <property type="component" value="Chromosome"/>
</dbReference>
<gene>
    <name evidence="4" type="primary">bpt</name>
    <name evidence="7" type="ORF">SHALO_1478</name>
</gene>
<dbReference type="HAMAP" id="MF_00689">
    <property type="entry name" value="Bpt"/>
    <property type="match status" value="1"/>
</dbReference>
<dbReference type="RefSeq" id="WP_069478031.1">
    <property type="nucleotide sequence ID" value="NZ_CP017111.1"/>
</dbReference>
<dbReference type="PATRIC" id="fig|1193502.14.peg.1497"/>
<feature type="domain" description="N-end aminoacyl transferase N-terminal" evidence="5">
    <location>
        <begin position="17"/>
        <end position="85"/>
    </location>
</feature>
<name>A0A1D7TJS1_9BACT</name>
<dbReference type="NCBIfam" id="NF002344">
    <property type="entry name" value="PRK01305.2-1"/>
    <property type="match status" value="1"/>
</dbReference>
<proteinExistence type="inferred from homology"/>
<sequence length="242" mass="29062">MTTPFSRIIEFSTLETKCSYLDGCKTRMEYKYIDNATMELNQALIERGWRRFGHYYSRPQCQNCKACLSLRINIKNYQFSRSFKRAFKKAEGIRYVIQSPTISTEHLELYDKYHRHMEEKRGWQYYYLKPQSYHELYVSGAQNFGKEVLYFQDDKLIGVDLIDFLDDGISSIYFYYDPDYEKLSLGRLSIYEQIILAKEYDLDWIYLGYYVENCQSLKYKASYQPYQILQGNPDLNEDAIWV</sequence>
<evidence type="ECO:0000256" key="4">
    <source>
        <dbReference type="HAMAP-Rule" id="MF_00689"/>
    </source>
</evidence>
<evidence type="ECO:0000313" key="7">
    <source>
        <dbReference type="EMBL" id="AOO65253.1"/>
    </source>
</evidence>
<evidence type="ECO:0000256" key="2">
    <source>
        <dbReference type="ARBA" id="ARBA00022679"/>
    </source>
</evidence>
<dbReference type="GO" id="GO:0071596">
    <property type="term" value="P:ubiquitin-dependent protein catabolic process via the N-end rule pathway"/>
    <property type="evidence" value="ECO:0007669"/>
    <property type="project" value="InterPro"/>
</dbReference>
<keyword evidence="8" id="KW-1185">Reference proteome</keyword>
<dbReference type="GO" id="GO:0005737">
    <property type="term" value="C:cytoplasm"/>
    <property type="evidence" value="ECO:0007669"/>
    <property type="project" value="UniProtKB-SubCell"/>
</dbReference>
<evidence type="ECO:0000259" key="5">
    <source>
        <dbReference type="Pfam" id="PF04376"/>
    </source>
</evidence>
<keyword evidence="3 4" id="KW-0012">Acyltransferase</keyword>
<dbReference type="InterPro" id="IPR007471">
    <property type="entry name" value="N-end_Aminoacyl_Trfase_N"/>
</dbReference>
<dbReference type="KEGG" id="shal:SHALO_1478"/>
<comment type="function">
    <text evidence="4">Functions in the N-end rule pathway of protein degradation where it conjugates Leu from its aminoacyl-tRNA to the N-termini of proteins containing an N-terminal aspartate or glutamate.</text>
</comment>
<dbReference type="AlphaFoldDB" id="A0A1D7TJS1"/>
<evidence type="ECO:0000256" key="3">
    <source>
        <dbReference type="ARBA" id="ARBA00023315"/>
    </source>
</evidence>
<dbReference type="PIRSF" id="PIRSF037208">
    <property type="entry name" value="ATE_pro_prd"/>
    <property type="match status" value="1"/>
</dbReference>
<dbReference type="PANTHER" id="PTHR21367">
    <property type="entry name" value="ARGININE-TRNA-PROTEIN TRANSFERASE 1"/>
    <property type="match status" value="1"/>
</dbReference>
<evidence type="ECO:0000259" key="6">
    <source>
        <dbReference type="Pfam" id="PF04377"/>
    </source>
</evidence>
<dbReference type="Pfam" id="PF04377">
    <property type="entry name" value="ATE_C"/>
    <property type="match status" value="1"/>
</dbReference>
<dbReference type="PANTHER" id="PTHR21367:SF1">
    <property type="entry name" value="ARGINYL-TRNA--PROTEIN TRANSFERASE 1"/>
    <property type="match status" value="1"/>
</dbReference>
<dbReference type="STRING" id="1193502.SHALO_1478"/>
<reference evidence="8" key="1">
    <citation type="submission" date="2016-08" db="EMBL/GenBank/DDBJ databases">
        <title>Complete genome sequence of the organohalide-respiring Epsilonproteobacterium Sulfurospirillum halorespirans.</title>
        <authorList>
            <person name="Goris T."/>
            <person name="Zimmermann J."/>
            <person name="Schenz B."/>
            <person name="Lemos M."/>
            <person name="Hackermueller J."/>
            <person name="Diekert G."/>
        </authorList>
    </citation>
    <scope>NUCLEOTIDE SEQUENCE [LARGE SCALE GENOMIC DNA]</scope>
    <source>
        <strain>DSM 13726</strain>
        <strain evidence="8">PCE-M2</strain>
    </source>
</reference>
<dbReference type="SUPFAM" id="SSF55729">
    <property type="entry name" value="Acyl-CoA N-acyltransferases (Nat)"/>
    <property type="match status" value="1"/>
</dbReference>
<keyword evidence="1 4" id="KW-0963">Cytoplasm</keyword>
<dbReference type="InterPro" id="IPR030700">
    <property type="entry name" value="N-end_Aminoacyl_Trfase"/>
</dbReference>
<dbReference type="NCBIfam" id="NF002346">
    <property type="entry name" value="PRK01305.2-3"/>
    <property type="match status" value="1"/>
</dbReference>
<comment type="catalytic activity">
    <reaction evidence="4">
        <text>N-terminal L-glutamyl-[protein] + L-leucyl-tRNA(Leu) = N-terminal L-leucyl-L-glutamyl-[protein] + tRNA(Leu) + H(+)</text>
        <dbReference type="Rhea" id="RHEA:50412"/>
        <dbReference type="Rhea" id="RHEA-COMP:9613"/>
        <dbReference type="Rhea" id="RHEA-COMP:9622"/>
        <dbReference type="Rhea" id="RHEA-COMP:12664"/>
        <dbReference type="Rhea" id="RHEA-COMP:12668"/>
        <dbReference type="ChEBI" id="CHEBI:15378"/>
        <dbReference type="ChEBI" id="CHEBI:64721"/>
        <dbReference type="ChEBI" id="CHEBI:78442"/>
        <dbReference type="ChEBI" id="CHEBI:78494"/>
        <dbReference type="ChEBI" id="CHEBI:133041"/>
        <dbReference type="EC" id="2.3.2.29"/>
    </reaction>
</comment>
<dbReference type="EMBL" id="CP017111">
    <property type="protein sequence ID" value="AOO65253.1"/>
    <property type="molecule type" value="Genomic_DNA"/>
</dbReference>
<comment type="similarity">
    <text evidence="4">Belongs to the R-transferase family. Bpt subfamily.</text>
</comment>